<dbReference type="AlphaFoldDB" id="A0A016S003"/>
<gene>
    <name evidence="2" type="primary">Acey_s0326.g2566</name>
    <name evidence="2" type="ORF">Y032_0326g2566</name>
</gene>
<evidence type="ECO:0000256" key="1">
    <source>
        <dbReference type="SAM" id="Phobius"/>
    </source>
</evidence>
<dbReference type="OrthoDB" id="5817871at2759"/>
<keyword evidence="3" id="KW-1185">Reference proteome</keyword>
<feature type="transmembrane region" description="Helical" evidence="1">
    <location>
        <begin position="82"/>
        <end position="102"/>
    </location>
</feature>
<dbReference type="EMBL" id="JARK01001662">
    <property type="protein sequence ID" value="EYB83948.1"/>
    <property type="molecule type" value="Genomic_DNA"/>
</dbReference>
<proteinExistence type="predicted"/>
<dbReference type="STRING" id="53326.A0A016S003"/>
<comment type="caution">
    <text evidence="2">The sequence shown here is derived from an EMBL/GenBank/DDBJ whole genome shotgun (WGS) entry which is preliminary data.</text>
</comment>
<feature type="transmembrane region" description="Helical" evidence="1">
    <location>
        <begin position="16"/>
        <end position="42"/>
    </location>
</feature>
<protein>
    <submittedName>
        <fullName evidence="2">Uncharacterized protein</fullName>
    </submittedName>
</protein>
<keyword evidence="1" id="KW-1133">Transmembrane helix</keyword>
<evidence type="ECO:0000313" key="2">
    <source>
        <dbReference type="EMBL" id="EYB83948.1"/>
    </source>
</evidence>
<reference evidence="3" key="1">
    <citation type="journal article" date="2015" name="Nat. Genet.">
        <title>The genome and transcriptome of the zoonotic hookworm Ancylostoma ceylanicum identify infection-specific gene families.</title>
        <authorList>
            <person name="Schwarz E.M."/>
            <person name="Hu Y."/>
            <person name="Antoshechkin I."/>
            <person name="Miller M.M."/>
            <person name="Sternberg P.W."/>
            <person name="Aroian R.V."/>
        </authorList>
    </citation>
    <scope>NUCLEOTIDE SEQUENCE</scope>
    <source>
        <strain evidence="3">HY135</strain>
    </source>
</reference>
<dbReference type="Gene3D" id="3.40.1080.10">
    <property type="entry name" value="Glutaconate Coenzyme A-transferase"/>
    <property type="match status" value="1"/>
</dbReference>
<keyword evidence="1" id="KW-0472">Membrane</keyword>
<keyword evidence="1" id="KW-0812">Transmembrane</keyword>
<sequence>MDAQGKRVDARINDEYVYVVLTHLPWVISIIDAAPLTASWLLTSAIINPKVPRTHGNTLIHQSRIDSFVEVDREIYGNPEGMHITEVWLSFFSFVLTHFYIINDWKKKSRRKIGWGLAIY</sequence>
<organism evidence="2 3">
    <name type="scientific">Ancylostoma ceylanicum</name>
    <dbReference type="NCBI Taxonomy" id="53326"/>
    <lineage>
        <taxon>Eukaryota</taxon>
        <taxon>Metazoa</taxon>
        <taxon>Ecdysozoa</taxon>
        <taxon>Nematoda</taxon>
        <taxon>Chromadorea</taxon>
        <taxon>Rhabditida</taxon>
        <taxon>Rhabditina</taxon>
        <taxon>Rhabditomorpha</taxon>
        <taxon>Strongyloidea</taxon>
        <taxon>Ancylostomatidae</taxon>
        <taxon>Ancylostomatinae</taxon>
        <taxon>Ancylostoma</taxon>
    </lineage>
</organism>
<name>A0A016S003_9BILA</name>
<evidence type="ECO:0000313" key="3">
    <source>
        <dbReference type="Proteomes" id="UP000024635"/>
    </source>
</evidence>
<accession>A0A016S003</accession>
<dbReference type="Proteomes" id="UP000024635">
    <property type="component" value="Unassembled WGS sequence"/>
</dbReference>